<feature type="disulfide bond" evidence="2">
    <location>
        <begin position="296"/>
        <end position="305"/>
    </location>
</feature>
<dbReference type="Proteomes" id="UP000663823">
    <property type="component" value="Unassembled WGS sequence"/>
</dbReference>
<feature type="disulfide bond" evidence="2">
    <location>
        <begin position="222"/>
        <end position="231"/>
    </location>
</feature>
<feature type="disulfide bond" evidence="2">
    <location>
        <begin position="409"/>
        <end position="418"/>
    </location>
</feature>
<feature type="domain" description="EGF-like" evidence="4">
    <location>
        <begin position="381"/>
        <end position="419"/>
    </location>
</feature>
<evidence type="ECO:0000256" key="1">
    <source>
        <dbReference type="ARBA" id="ARBA00023157"/>
    </source>
</evidence>
<feature type="domain" description="EGF-like" evidence="4">
    <location>
        <begin position="535"/>
        <end position="575"/>
    </location>
</feature>
<feature type="disulfide bond" evidence="2">
    <location>
        <begin position="524"/>
        <end position="533"/>
    </location>
</feature>
<feature type="domain" description="EGF-like" evidence="4">
    <location>
        <begin position="814"/>
        <end position="851"/>
    </location>
</feature>
<comment type="caution">
    <text evidence="7">The sequence shown here is derived from an EMBL/GenBank/DDBJ whole genome shotgun (WGS) entry which is preliminary data.</text>
</comment>
<feature type="disulfide bond" evidence="2">
    <location>
        <begin position="686"/>
        <end position="695"/>
    </location>
</feature>
<organism evidence="7 8">
    <name type="scientific">Rotaria sordida</name>
    <dbReference type="NCBI Taxonomy" id="392033"/>
    <lineage>
        <taxon>Eukaryota</taxon>
        <taxon>Metazoa</taxon>
        <taxon>Spiralia</taxon>
        <taxon>Gnathifera</taxon>
        <taxon>Rotifera</taxon>
        <taxon>Eurotatoria</taxon>
        <taxon>Bdelloidea</taxon>
        <taxon>Philodinida</taxon>
        <taxon>Philodinidae</taxon>
        <taxon>Rotaria</taxon>
    </lineage>
</organism>
<dbReference type="PROSITE" id="PS01186">
    <property type="entry name" value="EGF_2"/>
    <property type="match status" value="5"/>
</dbReference>
<dbReference type="PROSITE" id="PS50026">
    <property type="entry name" value="EGF_3"/>
    <property type="match status" value="9"/>
</dbReference>
<feature type="disulfide bond" evidence="2">
    <location>
        <begin position="841"/>
        <end position="850"/>
    </location>
</feature>
<dbReference type="InterPro" id="IPR000742">
    <property type="entry name" value="EGF"/>
</dbReference>
<feature type="disulfide bond" evidence="2">
    <location>
        <begin position="643"/>
        <end position="652"/>
    </location>
</feature>
<dbReference type="Pfam" id="PF00008">
    <property type="entry name" value="EGF"/>
    <property type="match status" value="2"/>
</dbReference>
<evidence type="ECO:0000313" key="8">
    <source>
        <dbReference type="Proteomes" id="UP000663823"/>
    </source>
</evidence>
<keyword evidence="3" id="KW-0732">Signal</keyword>
<dbReference type="EMBL" id="CAJNOO010000333">
    <property type="protein sequence ID" value="CAF0909280.1"/>
    <property type="molecule type" value="Genomic_DNA"/>
</dbReference>
<dbReference type="InterPro" id="IPR013111">
    <property type="entry name" value="EGF_extracell"/>
</dbReference>
<dbReference type="Proteomes" id="UP000663889">
    <property type="component" value="Unassembled WGS sequence"/>
</dbReference>
<sequence length="856" mass="90192">MIHENIRLVIFLMILYIDQYNCSIDDISSAFIYGQKPLSYYSLEKSHIVRRSASNTKCGKDLICLNNGKCKDHQCQCSDHFMGHDCSIARCGHSWCSQTGGKCKHKKHCQCLPRSGGPDCSGVKCSKGASISLICFNGATCNNESDTCNCRSGYQDGGMGCLTKVCPNGDLCYTNNGICTATGCKCRSHLINGSDCSRRTCEKSGLICHNGGTCIDEKHCQCLYGWTGITCNGRKCPGFTDLICYSATCPVNGSAPICQCSGHAKGKDCSGITCGNKGLACYNGGTCNETTSTCTCLIGYGGPDCRAVQCAGYPNLFCYNGGCPSVGHDSEAQCICSDPYTGTDCSQVMCSHSAVTCYNAGECIDGQSCTCPPGYGGVNCRGLPCGSGFCYNNGECITDKKSGEMKCLCPGNYTLSDCSGEKCSENGPICYNDAICEKDKYGNYTCQCIGQWAGADCSATPCQNALCYNGGYCDDDGKGKDGCVCVNGWQGIDCRGRSCGPHGPICHHGGSCVLTFNSTFICQCEHPWSGPTCEEQICGTGGLVCLNSGICSLTTADHMSLTCICPSGFTGDDCSAVVCGSEGNACFNGGHCNETTGICICPPPLTSDDCRGNICGAGTANSIVCQNDGICVENSEGEWTCNCTHGWTGPYCMLHMCGDDSSTNLVCAHEGNCIHSPITGDYMCSCQSQWTGIDCSGMRCSEPDMACYNQVDFNSNVCTPKGCDCLNDGYGADCRGVRCGLEPGRCYNGAVCIDGLRGICSSCPPGVNGSDCSMMICPGVKSGYCFNGGICIGGTTCLCGLRSEWSGVDCSEIFIGRCSGNYRCLNGGSCSNNVAKRECICPPTFEGPHCENSIKH</sequence>
<name>A0A818U9F2_9BILA</name>
<feature type="disulfide bond" evidence="2">
    <location>
        <begin position="448"/>
        <end position="457"/>
    </location>
</feature>
<dbReference type="Proteomes" id="UP000663882">
    <property type="component" value="Unassembled WGS sequence"/>
</dbReference>
<feature type="disulfide bond" evidence="2">
    <location>
        <begin position="390"/>
        <end position="407"/>
    </location>
</feature>
<dbReference type="OrthoDB" id="6130531at2759"/>
<comment type="caution">
    <text evidence="2">Lacks conserved residue(s) required for the propagation of feature annotation.</text>
</comment>
<dbReference type="PANTHER" id="PTHR24033">
    <property type="entry name" value="EGF-LIKE DOMAIN-CONTAINING PROTEIN"/>
    <property type="match status" value="1"/>
</dbReference>
<dbReference type="EMBL" id="CAJNOU010001758">
    <property type="protein sequence ID" value="CAF1248512.1"/>
    <property type="molecule type" value="Genomic_DNA"/>
</dbReference>
<feature type="domain" description="EGF-like" evidence="4">
    <location>
        <begin position="658"/>
        <end position="696"/>
    </location>
</feature>
<feature type="signal peptide" evidence="3">
    <location>
        <begin position="1"/>
        <end position="23"/>
    </location>
</feature>
<feature type="disulfide bond" evidence="2">
    <location>
        <begin position="565"/>
        <end position="574"/>
    </location>
</feature>
<reference evidence="7" key="1">
    <citation type="submission" date="2021-02" db="EMBL/GenBank/DDBJ databases">
        <authorList>
            <person name="Nowell W R."/>
        </authorList>
    </citation>
    <scope>NUCLEOTIDE SEQUENCE</scope>
</reference>
<evidence type="ECO:0000259" key="4">
    <source>
        <dbReference type="PROSITE" id="PS50026"/>
    </source>
</evidence>
<keyword evidence="2" id="KW-0245">EGF-like domain</keyword>
<feature type="chain" id="PRO_5036234192" description="EGF-like domain-containing protein" evidence="3">
    <location>
        <begin position="24"/>
        <end position="856"/>
    </location>
</feature>
<evidence type="ECO:0000256" key="3">
    <source>
        <dbReference type="SAM" id="SignalP"/>
    </source>
</evidence>
<feature type="domain" description="EGF-like" evidence="4">
    <location>
        <begin position="270"/>
        <end position="306"/>
    </location>
</feature>
<feature type="domain" description="EGF-like" evidence="4">
    <location>
        <begin position="611"/>
        <end position="653"/>
    </location>
</feature>
<dbReference type="Gene3D" id="2.10.25.10">
    <property type="entry name" value="Laminin"/>
    <property type="match status" value="8"/>
</dbReference>
<dbReference type="AlphaFoldDB" id="A0A818U9F2"/>
<dbReference type="PANTHER" id="PTHR24033:SF224">
    <property type="entry name" value="C-TYPE LECTIN"/>
    <property type="match status" value="1"/>
</dbReference>
<feature type="disulfide bond" evidence="2">
    <location>
        <begin position="667"/>
        <end position="684"/>
    </location>
</feature>
<gene>
    <name evidence="7" type="ORF">OTI717_LOCUS12301</name>
    <name evidence="5" type="ORF">RFH988_LOCUS9398</name>
    <name evidence="6" type="ORF">SEV965_LOCUS23609</name>
</gene>
<dbReference type="InterPro" id="IPR051830">
    <property type="entry name" value="NOTCH_homolog"/>
</dbReference>
<evidence type="ECO:0000313" key="7">
    <source>
        <dbReference type="EMBL" id="CAF3697461.1"/>
    </source>
</evidence>
<evidence type="ECO:0000313" key="5">
    <source>
        <dbReference type="EMBL" id="CAF0909280.1"/>
    </source>
</evidence>
<protein>
    <recommendedName>
        <fullName evidence="4">EGF-like domain-containing protein</fullName>
    </recommendedName>
</protein>
<dbReference type="SMART" id="SM00181">
    <property type="entry name" value="EGF"/>
    <property type="match status" value="17"/>
</dbReference>
<dbReference type="SUPFAM" id="SSF57196">
    <property type="entry name" value="EGF/Laminin"/>
    <property type="match status" value="3"/>
</dbReference>
<evidence type="ECO:0000256" key="2">
    <source>
        <dbReference type="PROSITE-ProRule" id="PRU00076"/>
    </source>
</evidence>
<feature type="domain" description="EGF-like" evidence="4">
    <location>
        <begin position="495"/>
        <end position="534"/>
    </location>
</feature>
<keyword evidence="1 2" id="KW-1015">Disulfide bond</keyword>
<proteinExistence type="predicted"/>
<accession>A0A818U9F2</accession>
<dbReference type="EMBL" id="CAJOAX010001229">
    <property type="protein sequence ID" value="CAF3697461.1"/>
    <property type="molecule type" value="Genomic_DNA"/>
</dbReference>
<dbReference type="Pfam" id="PF07974">
    <property type="entry name" value="EGF_2"/>
    <property type="match status" value="1"/>
</dbReference>
<feature type="domain" description="EGF-like" evidence="4">
    <location>
        <begin position="420"/>
        <end position="458"/>
    </location>
</feature>
<evidence type="ECO:0000313" key="6">
    <source>
        <dbReference type="EMBL" id="CAF1248512.1"/>
    </source>
</evidence>
<dbReference type="PROSITE" id="PS00022">
    <property type="entry name" value="EGF_1"/>
    <property type="match status" value="8"/>
</dbReference>
<feature type="domain" description="EGF-like" evidence="4">
    <location>
        <begin position="197"/>
        <end position="232"/>
    </location>
</feature>